<protein>
    <submittedName>
        <fullName evidence="2">Uncharacterized protein</fullName>
    </submittedName>
</protein>
<feature type="region of interest" description="Disordered" evidence="1">
    <location>
        <begin position="1"/>
        <end position="24"/>
    </location>
</feature>
<organism evidence="2 3">
    <name type="scientific">Pleomassaria siparia CBS 279.74</name>
    <dbReference type="NCBI Taxonomy" id="1314801"/>
    <lineage>
        <taxon>Eukaryota</taxon>
        <taxon>Fungi</taxon>
        <taxon>Dikarya</taxon>
        <taxon>Ascomycota</taxon>
        <taxon>Pezizomycotina</taxon>
        <taxon>Dothideomycetes</taxon>
        <taxon>Pleosporomycetidae</taxon>
        <taxon>Pleosporales</taxon>
        <taxon>Pleomassariaceae</taxon>
        <taxon>Pleomassaria</taxon>
    </lineage>
</organism>
<dbReference type="AlphaFoldDB" id="A0A6G1K0D4"/>
<accession>A0A6G1K0D4</accession>
<dbReference type="Proteomes" id="UP000799428">
    <property type="component" value="Unassembled WGS sequence"/>
</dbReference>
<dbReference type="EMBL" id="MU005776">
    <property type="protein sequence ID" value="KAF2706314.1"/>
    <property type="molecule type" value="Genomic_DNA"/>
</dbReference>
<evidence type="ECO:0000313" key="3">
    <source>
        <dbReference type="Proteomes" id="UP000799428"/>
    </source>
</evidence>
<keyword evidence="3" id="KW-1185">Reference proteome</keyword>
<gene>
    <name evidence="2" type="ORF">K504DRAFT_338534</name>
</gene>
<name>A0A6G1K0D4_9PLEO</name>
<feature type="non-terminal residue" evidence="2">
    <location>
        <position position="257"/>
    </location>
</feature>
<evidence type="ECO:0000313" key="2">
    <source>
        <dbReference type="EMBL" id="KAF2706314.1"/>
    </source>
</evidence>
<evidence type="ECO:0000256" key="1">
    <source>
        <dbReference type="SAM" id="MobiDB-lite"/>
    </source>
</evidence>
<proteinExistence type="predicted"/>
<feature type="compositionally biased region" description="Acidic residues" evidence="1">
    <location>
        <begin position="1"/>
        <end position="10"/>
    </location>
</feature>
<reference evidence="2" key="1">
    <citation type="journal article" date="2020" name="Stud. Mycol.">
        <title>101 Dothideomycetes genomes: a test case for predicting lifestyles and emergence of pathogens.</title>
        <authorList>
            <person name="Haridas S."/>
            <person name="Albert R."/>
            <person name="Binder M."/>
            <person name="Bloem J."/>
            <person name="Labutti K."/>
            <person name="Salamov A."/>
            <person name="Andreopoulos B."/>
            <person name="Baker S."/>
            <person name="Barry K."/>
            <person name="Bills G."/>
            <person name="Bluhm B."/>
            <person name="Cannon C."/>
            <person name="Castanera R."/>
            <person name="Culley D."/>
            <person name="Daum C."/>
            <person name="Ezra D."/>
            <person name="Gonzalez J."/>
            <person name="Henrissat B."/>
            <person name="Kuo A."/>
            <person name="Liang C."/>
            <person name="Lipzen A."/>
            <person name="Lutzoni F."/>
            <person name="Magnuson J."/>
            <person name="Mondo S."/>
            <person name="Nolan M."/>
            <person name="Ohm R."/>
            <person name="Pangilinan J."/>
            <person name="Park H.-J."/>
            <person name="Ramirez L."/>
            <person name="Alfaro M."/>
            <person name="Sun H."/>
            <person name="Tritt A."/>
            <person name="Yoshinaga Y."/>
            <person name="Zwiers L.-H."/>
            <person name="Turgeon B."/>
            <person name="Goodwin S."/>
            <person name="Spatafora J."/>
            <person name="Crous P."/>
            <person name="Grigoriev I."/>
        </authorList>
    </citation>
    <scope>NUCLEOTIDE SEQUENCE</scope>
    <source>
        <strain evidence="2">CBS 279.74</strain>
    </source>
</reference>
<sequence>DEADFTDSDIEVLPTKKPKSTSTKDLSLITPAMGRRSRIVNTSKPEDAALIQQSTKAGPEYYDSDAEDLPGPVKGVSKPELYRNVQWGSAATCDQGYEDSVPHSQLVPGRWERQPDGTLLDQKFKLLVKFVDTDGHKKVYTNPPPKDWNDQAAISALNKRIAQQWRRGSNFRFRPVVTTYSQTERAWILENLGDDGRPKQSQSQFVEDFNERFMGKVVAGELRGYRTCSSLTKELERFKPQYKAGVVPVPAARRAKK</sequence>
<feature type="non-terminal residue" evidence="2">
    <location>
        <position position="1"/>
    </location>
</feature>
<dbReference type="OrthoDB" id="3788624at2759"/>